<dbReference type="Pfam" id="PF01230">
    <property type="entry name" value="HIT"/>
    <property type="match status" value="1"/>
</dbReference>
<organism evidence="2">
    <name type="scientific">marine metagenome</name>
    <dbReference type="NCBI Taxonomy" id="408172"/>
    <lineage>
        <taxon>unclassified sequences</taxon>
        <taxon>metagenomes</taxon>
        <taxon>ecological metagenomes</taxon>
    </lineage>
</organism>
<dbReference type="SUPFAM" id="SSF54197">
    <property type="entry name" value="HIT-like"/>
    <property type="match status" value="1"/>
</dbReference>
<dbReference type="EMBL" id="UINC01224663">
    <property type="protein sequence ID" value="SVE54379.1"/>
    <property type="molecule type" value="Genomic_DNA"/>
</dbReference>
<gene>
    <name evidence="2" type="ORF">METZ01_LOCUS507233</name>
</gene>
<dbReference type="CDD" id="cd01276">
    <property type="entry name" value="PKCI_related"/>
    <property type="match status" value="1"/>
</dbReference>
<dbReference type="InterPro" id="IPR036265">
    <property type="entry name" value="HIT-like_sf"/>
</dbReference>
<dbReference type="InterPro" id="IPR001310">
    <property type="entry name" value="Histidine_triad_HIT"/>
</dbReference>
<evidence type="ECO:0000313" key="2">
    <source>
        <dbReference type="EMBL" id="SVE54379.1"/>
    </source>
</evidence>
<dbReference type="PRINTS" id="PR00332">
    <property type="entry name" value="HISTRIAD"/>
</dbReference>
<evidence type="ECO:0000259" key="1">
    <source>
        <dbReference type="PROSITE" id="PS51084"/>
    </source>
</evidence>
<dbReference type="PANTHER" id="PTHR23089">
    <property type="entry name" value="HISTIDINE TRIAD HIT PROTEIN"/>
    <property type="match status" value="1"/>
</dbReference>
<dbReference type="InterPro" id="IPR011146">
    <property type="entry name" value="HIT-like"/>
</dbReference>
<feature type="domain" description="HIT" evidence="1">
    <location>
        <begin position="7"/>
        <end position="117"/>
    </location>
</feature>
<dbReference type="GO" id="GO:0003824">
    <property type="term" value="F:catalytic activity"/>
    <property type="evidence" value="ECO:0007669"/>
    <property type="project" value="InterPro"/>
</dbReference>
<name>A0A383ECP2_9ZZZZ</name>
<dbReference type="Gene3D" id="3.30.428.10">
    <property type="entry name" value="HIT-like"/>
    <property type="match status" value="1"/>
</dbReference>
<dbReference type="PROSITE" id="PS00892">
    <property type="entry name" value="HIT_1"/>
    <property type="match status" value="1"/>
</dbReference>
<dbReference type="InterPro" id="IPR019808">
    <property type="entry name" value="Histidine_triad_CS"/>
</dbReference>
<accession>A0A383ECP2</accession>
<proteinExistence type="predicted"/>
<protein>
    <recommendedName>
        <fullName evidence="1">HIT domain-containing protein</fullName>
    </recommendedName>
</protein>
<dbReference type="PROSITE" id="PS51084">
    <property type="entry name" value="HIT_2"/>
    <property type="match status" value="1"/>
</dbReference>
<sequence>MYDKNNIFAKIIRGEIPCDKVYEDESVLFFNDINPAAKIHVLGIPKTPCTDFSDFVQKNDSDTVSKFFKKIDLIIDKLGIKKNGYRIISNSGNNGGQEVPHFHIHILGGEKIGSKNL</sequence>
<dbReference type="AlphaFoldDB" id="A0A383ECP2"/>
<reference evidence="2" key="1">
    <citation type="submission" date="2018-05" db="EMBL/GenBank/DDBJ databases">
        <authorList>
            <person name="Lanie J.A."/>
            <person name="Ng W.-L."/>
            <person name="Kazmierczak K.M."/>
            <person name="Andrzejewski T.M."/>
            <person name="Davidsen T.M."/>
            <person name="Wayne K.J."/>
            <person name="Tettelin H."/>
            <person name="Glass J.I."/>
            <person name="Rusch D."/>
            <person name="Podicherti R."/>
            <person name="Tsui H.-C.T."/>
            <person name="Winkler M.E."/>
        </authorList>
    </citation>
    <scope>NUCLEOTIDE SEQUENCE</scope>
</reference>